<dbReference type="Proteomes" id="UP000054272">
    <property type="component" value="Unassembled WGS sequence"/>
</dbReference>
<keyword evidence="3" id="KW-1185">Reference proteome</keyword>
<evidence type="ECO:0000256" key="1">
    <source>
        <dbReference type="SAM" id="MobiDB-lite"/>
    </source>
</evidence>
<evidence type="ECO:0000313" key="2">
    <source>
        <dbReference type="EMBL" id="KIR80060.1"/>
    </source>
</evidence>
<feature type="compositionally biased region" description="Low complexity" evidence="1">
    <location>
        <begin position="70"/>
        <end position="84"/>
    </location>
</feature>
<name>A0ABR5BWP1_9TREE</name>
<feature type="compositionally biased region" description="Low complexity" evidence="1">
    <location>
        <begin position="116"/>
        <end position="131"/>
    </location>
</feature>
<feature type="region of interest" description="Disordered" evidence="1">
    <location>
        <begin position="25"/>
        <end position="98"/>
    </location>
</feature>
<sequence length="137" mass="15045">MYLFRNSEQLSAKQKHPQWQLLLRTSRLSNPSSTGSLSSDSSPRPSRNANVSTRKPPLVSSSPPLPPNPLSLKPPSSLSVPVLPTRRAPSFPSLSSPETGFFCPDGVVVLSRSARRNSTSSRTPRFSPRSTSKQHYF</sequence>
<proteinExistence type="predicted"/>
<dbReference type="EMBL" id="KN848661">
    <property type="protein sequence ID" value="KIR80060.1"/>
    <property type="molecule type" value="Genomic_DNA"/>
</dbReference>
<evidence type="ECO:0000313" key="3">
    <source>
        <dbReference type="Proteomes" id="UP000054272"/>
    </source>
</evidence>
<accession>A0ABR5BWP1</accession>
<protein>
    <submittedName>
        <fullName evidence="2">Chaperonin GroES</fullName>
    </submittedName>
</protein>
<feature type="region of interest" description="Disordered" evidence="1">
    <location>
        <begin position="112"/>
        <end position="137"/>
    </location>
</feature>
<organism evidence="2 3">
    <name type="scientific">Cryptococcus gattii EJB2</name>
    <dbReference type="NCBI Taxonomy" id="1296103"/>
    <lineage>
        <taxon>Eukaryota</taxon>
        <taxon>Fungi</taxon>
        <taxon>Dikarya</taxon>
        <taxon>Basidiomycota</taxon>
        <taxon>Agaricomycotina</taxon>
        <taxon>Tremellomycetes</taxon>
        <taxon>Tremellales</taxon>
        <taxon>Cryptococcaceae</taxon>
        <taxon>Cryptococcus</taxon>
        <taxon>Cryptococcus gattii species complex</taxon>
    </lineage>
</organism>
<reference evidence="2 3" key="1">
    <citation type="submission" date="2015-01" db="EMBL/GenBank/DDBJ databases">
        <title>The Genome Sequence of Cryptococcus gattii EJB2.</title>
        <authorList>
            <consortium name="The Broad Institute Genomics Platform"/>
            <person name="Cuomo C."/>
            <person name="Litvintseva A."/>
            <person name="Chen Y."/>
            <person name="Heitman J."/>
            <person name="Sun S."/>
            <person name="Springer D."/>
            <person name="Dromer F."/>
            <person name="Young S."/>
            <person name="Zeng Q."/>
            <person name="Gargeya S."/>
            <person name="Abouelleil A."/>
            <person name="Alvarado L."/>
            <person name="Chapman S.B."/>
            <person name="Gainer-Dewar J."/>
            <person name="Goldberg J."/>
            <person name="Griggs A."/>
            <person name="Gujja S."/>
            <person name="Hansen M."/>
            <person name="Howarth C."/>
            <person name="Imamovic A."/>
            <person name="Larimer J."/>
            <person name="Murphy C."/>
            <person name="Naylor J."/>
            <person name="Pearson M."/>
            <person name="Priest M."/>
            <person name="Roberts A."/>
            <person name="Saif S."/>
            <person name="Shea T."/>
            <person name="Sykes S."/>
            <person name="Wortman J."/>
            <person name="Nusbaum C."/>
            <person name="Birren B."/>
        </authorList>
    </citation>
    <scope>NUCLEOTIDE SEQUENCE [LARGE SCALE GENOMIC DNA]</scope>
    <source>
        <strain evidence="2 3">EJB2</strain>
    </source>
</reference>
<feature type="compositionally biased region" description="Low complexity" evidence="1">
    <location>
        <begin position="25"/>
        <end position="48"/>
    </location>
</feature>
<gene>
    <name evidence="2" type="ORF">I306_03024</name>
</gene>